<dbReference type="InterPro" id="IPR028889">
    <property type="entry name" value="USP"/>
</dbReference>
<gene>
    <name evidence="8" type="ORF">KQ657_002718</name>
</gene>
<evidence type="ECO:0000256" key="6">
    <source>
        <dbReference type="SAM" id="MobiDB-lite"/>
    </source>
</evidence>
<dbReference type="InterPro" id="IPR050164">
    <property type="entry name" value="Peptidase_C19"/>
</dbReference>
<dbReference type="PROSITE" id="PS00973">
    <property type="entry name" value="USP_2"/>
    <property type="match status" value="1"/>
</dbReference>
<dbReference type="InterPro" id="IPR018200">
    <property type="entry name" value="USP_CS"/>
</dbReference>
<keyword evidence="4" id="KW-0645">Protease</keyword>
<dbReference type="AlphaFoldDB" id="A0A9P7V5V6"/>
<dbReference type="InterPro" id="IPR038765">
    <property type="entry name" value="Papain-like_cys_pep_sf"/>
</dbReference>
<dbReference type="GO" id="GO:0005829">
    <property type="term" value="C:cytosol"/>
    <property type="evidence" value="ECO:0007669"/>
    <property type="project" value="TreeGrafter"/>
</dbReference>
<feature type="domain" description="USP" evidence="7">
    <location>
        <begin position="212"/>
        <end position="523"/>
    </location>
</feature>
<dbReference type="GO" id="GO:0006508">
    <property type="term" value="P:proteolysis"/>
    <property type="evidence" value="ECO:0007669"/>
    <property type="project" value="UniProtKB-KW"/>
</dbReference>
<evidence type="ECO:0000256" key="5">
    <source>
        <dbReference type="ARBA" id="ARBA00022801"/>
    </source>
</evidence>
<feature type="compositionally biased region" description="Low complexity" evidence="6">
    <location>
        <begin position="160"/>
        <end position="172"/>
    </location>
</feature>
<keyword evidence="9" id="KW-1185">Reference proteome</keyword>
<feature type="compositionally biased region" description="Polar residues" evidence="6">
    <location>
        <begin position="748"/>
        <end position="779"/>
    </location>
</feature>
<dbReference type="Proteomes" id="UP000790833">
    <property type="component" value="Unassembled WGS sequence"/>
</dbReference>
<feature type="compositionally biased region" description="Low complexity" evidence="6">
    <location>
        <begin position="566"/>
        <end position="577"/>
    </location>
</feature>
<feature type="region of interest" description="Disordered" evidence="6">
    <location>
        <begin position="561"/>
        <end position="689"/>
    </location>
</feature>
<feature type="compositionally biased region" description="Basic and acidic residues" evidence="6">
    <location>
        <begin position="1"/>
        <end position="11"/>
    </location>
</feature>
<evidence type="ECO:0000256" key="4">
    <source>
        <dbReference type="ARBA" id="ARBA00022670"/>
    </source>
</evidence>
<organism evidence="8 9">
    <name type="scientific">Scheffersomyces spartinae</name>
    <dbReference type="NCBI Taxonomy" id="45513"/>
    <lineage>
        <taxon>Eukaryota</taxon>
        <taxon>Fungi</taxon>
        <taxon>Dikarya</taxon>
        <taxon>Ascomycota</taxon>
        <taxon>Saccharomycotina</taxon>
        <taxon>Pichiomycetes</taxon>
        <taxon>Debaryomycetaceae</taxon>
        <taxon>Scheffersomyces</taxon>
    </lineage>
</organism>
<accession>A0A9P7V5V6</accession>
<proteinExistence type="inferred from homology"/>
<dbReference type="EMBL" id="JAHMUF010000022">
    <property type="protein sequence ID" value="KAG7191928.1"/>
    <property type="molecule type" value="Genomic_DNA"/>
</dbReference>
<dbReference type="PANTHER" id="PTHR24006:SF733">
    <property type="entry name" value="RE52890P"/>
    <property type="match status" value="1"/>
</dbReference>
<reference evidence="8" key="1">
    <citation type="submission" date="2021-03" db="EMBL/GenBank/DDBJ databases">
        <authorList>
            <person name="Palmer J.M."/>
        </authorList>
    </citation>
    <scope>NUCLEOTIDE SEQUENCE</scope>
    <source>
        <strain evidence="8">ARV_011</strain>
    </source>
</reference>
<comment type="caution">
    <text evidence="8">The sequence shown here is derived from an EMBL/GenBank/DDBJ whole genome shotgun (WGS) entry which is preliminary data.</text>
</comment>
<dbReference type="OrthoDB" id="27652at2759"/>
<dbReference type="FunFam" id="3.90.70.10:FF:000131">
    <property type="entry name" value="Ubiquitin carboxyl-terminal hydrolase"/>
    <property type="match status" value="1"/>
</dbReference>
<feature type="region of interest" description="Disordered" evidence="6">
    <location>
        <begin position="115"/>
        <end position="136"/>
    </location>
</feature>
<dbReference type="Pfam" id="PF00443">
    <property type="entry name" value="UCH"/>
    <property type="match status" value="1"/>
</dbReference>
<keyword evidence="5" id="KW-0378">Hydrolase</keyword>
<evidence type="ECO:0000256" key="1">
    <source>
        <dbReference type="ARBA" id="ARBA00000707"/>
    </source>
</evidence>
<feature type="compositionally biased region" description="Low complexity" evidence="6">
    <location>
        <begin position="597"/>
        <end position="612"/>
    </location>
</feature>
<feature type="compositionally biased region" description="Low complexity" evidence="6">
    <location>
        <begin position="637"/>
        <end position="686"/>
    </location>
</feature>
<evidence type="ECO:0000256" key="2">
    <source>
        <dbReference type="ARBA" id="ARBA00009085"/>
    </source>
</evidence>
<comment type="similarity">
    <text evidence="2">Belongs to the peptidase C19 family.</text>
</comment>
<feature type="compositionally biased region" description="Pro residues" evidence="6">
    <location>
        <begin position="116"/>
        <end position="131"/>
    </location>
</feature>
<dbReference type="GO" id="GO:0005634">
    <property type="term" value="C:nucleus"/>
    <property type="evidence" value="ECO:0007669"/>
    <property type="project" value="TreeGrafter"/>
</dbReference>
<feature type="region of interest" description="Disordered" evidence="6">
    <location>
        <begin position="740"/>
        <end position="793"/>
    </location>
</feature>
<dbReference type="SUPFAM" id="SSF54001">
    <property type="entry name" value="Cysteine proteinases"/>
    <property type="match status" value="1"/>
</dbReference>
<dbReference type="Gene3D" id="3.90.70.10">
    <property type="entry name" value="Cysteine proteinases"/>
    <property type="match status" value="1"/>
</dbReference>
<feature type="compositionally biased region" description="Basic and acidic residues" evidence="6">
    <location>
        <begin position="20"/>
        <end position="38"/>
    </location>
</feature>
<dbReference type="EC" id="3.4.19.12" evidence="3"/>
<dbReference type="GeneID" id="66116092"/>
<dbReference type="PANTHER" id="PTHR24006">
    <property type="entry name" value="UBIQUITIN CARBOXYL-TERMINAL HYDROLASE"/>
    <property type="match status" value="1"/>
</dbReference>
<evidence type="ECO:0000313" key="9">
    <source>
        <dbReference type="Proteomes" id="UP000790833"/>
    </source>
</evidence>
<dbReference type="PROSITE" id="PS50235">
    <property type="entry name" value="USP_3"/>
    <property type="match status" value="1"/>
</dbReference>
<feature type="region of interest" description="Disordered" evidence="6">
    <location>
        <begin position="1"/>
        <end position="50"/>
    </location>
</feature>
<evidence type="ECO:0000256" key="3">
    <source>
        <dbReference type="ARBA" id="ARBA00012759"/>
    </source>
</evidence>
<name>A0A9P7V5V6_9ASCO</name>
<evidence type="ECO:0000313" key="8">
    <source>
        <dbReference type="EMBL" id="KAG7191928.1"/>
    </source>
</evidence>
<evidence type="ECO:0000259" key="7">
    <source>
        <dbReference type="PROSITE" id="PS50235"/>
    </source>
</evidence>
<dbReference type="RefSeq" id="XP_043047480.1">
    <property type="nucleotide sequence ID" value="XM_043193471.1"/>
</dbReference>
<dbReference type="GO" id="GO:0004843">
    <property type="term" value="F:cysteine-type deubiquitinase activity"/>
    <property type="evidence" value="ECO:0007669"/>
    <property type="project" value="UniProtKB-EC"/>
</dbReference>
<dbReference type="GO" id="GO:0016579">
    <property type="term" value="P:protein deubiquitination"/>
    <property type="evidence" value="ECO:0007669"/>
    <property type="project" value="InterPro"/>
</dbReference>
<sequence length="793" mass="88305">MPLTKRQKEQKSSSSSSKLDPSKNNHEPDEIPDEEKSNTRGKRGSIFGLKFGTSNNNVSSSIGHSSIIHEKKHGSNYTVAAKDCSELDLDQRIRIQNSPDIQSLQLFVTKPQILQPLPPIPQSQTQAPPPSSSSTLSTNIFKKSFLLSVPTTLNDDENESSNTTNNSSNNTNAATTEEVEVMNPLAPSVVVVGIPYPEPFLTNPINLYSPHPTSEHRKRSALINGPLINLDTSLKAPVSQTEDLALLYALKEIFECMTENRSQIGVVSPLHFITKLKEKNFLFRQTNMHQDAHEFFNYLLNEIIECLDSELGPKNNWCNKIFQGVITNETKCLSCETITSRDEKFLDLSVDVPRGNSSYSLNYCLNNFSKIETLRSQNKFYCNTCSSLQEATKTIKLKSLPETLVINFKRFKYNEELDKMVKLFDPISYPFKLRVFNTTDCDSDEEDNVEDEGFVLYDLYALVIHIGGGPMHGHYVAICKIKAGLWLLYDDETVELVEESYVMRFFGSGPGLASAYILFYSKTCEQDHQADLSNDGVHLGFDIANLYHGEDYTLNVNNKRRTSEMSSTPSHSTTATAKTKHSIFGRHQEDENNSSFTTTTTATTTTTTSTTTNKKDNLLSPPAIASSPTSKPEEDSTFTFSSDISSLDTGRHSSTSNNSNNILLNNTNNPSTTTTTNYNNNNINNNDKTQSDLMRRTSMIFKKSFRVDSIKEDTGKESTLNKTTSRASSTILHTINSSNTPAKKKWLSRSSTIKSEQTSASKNSSTVASGTGSNATTPVKSEKRSIFGFKKKR</sequence>
<protein>
    <recommendedName>
        <fullName evidence="3">ubiquitinyl hydrolase 1</fullName>
        <ecNumber evidence="3">3.4.19.12</ecNumber>
    </recommendedName>
</protein>
<comment type="catalytic activity">
    <reaction evidence="1">
        <text>Thiol-dependent hydrolysis of ester, thioester, amide, peptide and isopeptide bonds formed by the C-terminal Gly of ubiquitin (a 76-residue protein attached to proteins as an intracellular targeting signal).</text>
        <dbReference type="EC" id="3.4.19.12"/>
    </reaction>
</comment>
<dbReference type="InterPro" id="IPR001394">
    <property type="entry name" value="Peptidase_C19_UCH"/>
</dbReference>
<feature type="region of interest" description="Disordered" evidence="6">
    <location>
        <begin position="152"/>
        <end position="172"/>
    </location>
</feature>